<dbReference type="RefSeq" id="WP_008479752.1">
    <property type="nucleotide sequence ID" value="NZ_CAGS01000386.1"/>
</dbReference>
<comment type="caution">
    <text evidence="1">The sequence shown here is derived from an EMBL/GenBank/DDBJ whole genome shotgun (WGS) entry which is preliminary data.</text>
</comment>
<keyword evidence="2" id="KW-1185">Reference proteome</keyword>
<dbReference type="Proteomes" id="UP000004221">
    <property type="component" value="Unassembled WGS sequence"/>
</dbReference>
<evidence type="ECO:0000313" key="1">
    <source>
        <dbReference type="EMBL" id="CCF85093.1"/>
    </source>
</evidence>
<evidence type="ECO:0000313" key="2">
    <source>
        <dbReference type="Proteomes" id="UP000004221"/>
    </source>
</evidence>
<protein>
    <submittedName>
        <fullName evidence="1">Uncharacterized protein</fullName>
    </submittedName>
</protein>
<accession>I4EK81</accession>
<dbReference type="AlphaFoldDB" id="I4EK81"/>
<name>I4EK81_9BACT</name>
<gene>
    <name evidence="1" type="ORF">NITHO_4460002</name>
</gene>
<reference evidence="1 2" key="1">
    <citation type="journal article" date="2012" name="ISME J.">
        <title>Nitrification expanded: discovery, physiology and genomics of a nitrite-oxidizing bacterium from the phylum Chloroflexi.</title>
        <authorList>
            <person name="Sorokin D.Y."/>
            <person name="Lucker S."/>
            <person name="Vejmelkova D."/>
            <person name="Kostrikina N.A."/>
            <person name="Kleerebezem R."/>
            <person name="Rijpstra W.I."/>
            <person name="Damste J.S."/>
            <person name="Le Paslier D."/>
            <person name="Muyzer G."/>
            <person name="Wagner M."/>
            <person name="van Loosdrecht M.C."/>
            <person name="Daims H."/>
        </authorList>
    </citation>
    <scope>NUCLEOTIDE SEQUENCE [LARGE SCALE GENOMIC DNA]</scope>
    <source>
        <strain evidence="2">none</strain>
    </source>
</reference>
<sequence length="113" mass="12345">MFNRVEVLHINTYCGDAATNGETEWQYRIDIDRRIFSVNISGSEDPAEPYWVTLRERTGMHVTGPSEGHNSRVEACVHGTSVIDAVFAAAQAALRIVSTEPAPGPPSCDICPN</sequence>
<proteinExistence type="predicted"/>
<organism evidence="1 2">
    <name type="scientific">Nitrolancea hollandica Lb</name>
    <dbReference type="NCBI Taxonomy" id="1129897"/>
    <lineage>
        <taxon>Bacteria</taxon>
        <taxon>Pseudomonadati</taxon>
        <taxon>Thermomicrobiota</taxon>
        <taxon>Thermomicrobia</taxon>
        <taxon>Sphaerobacterales</taxon>
        <taxon>Sphaerobacterineae</taxon>
        <taxon>Sphaerobacteraceae</taxon>
        <taxon>Nitrolancea</taxon>
    </lineage>
</organism>
<dbReference type="EMBL" id="CAGS01000386">
    <property type="protein sequence ID" value="CCF85093.1"/>
    <property type="molecule type" value="Genomic_DNA"/>
</dbReference>